<dbReference type="Pfam" id="PF00583">
    <property type="entry name" value="Acetyltransf_1"/>
    <property type="match status" value="1"/>
</dbReference>
<evidence type="ECO:0000256" key="1">
    <source>
        <dbReference type="ARBA" id="ARBA00022679"/>
    </source>
</evidence>
<dbReference type="CDD" id="cd04301">
    <property type="entry name" value="NAT_SF"/>
    <property type="match status" value="1"/>
</dbReference>
<dbReference type="SUPFAM" id="SSF55729">
    <property type="entry name" value="Acyl-CoA N-acyltransferases (Nat)"/>
    <property type="match status" value="1"/>
</dbReference>
<dbReference type="InterPro" id="IPR000182">
    <property type="entry name" value="GNAT_dom"/>
</dbReference>
<dbReference type="InterPro" id="IPR050680">
    <property type="entry name" value="YpeA/RimI_acetyltransf"/>
</dbReference>
<dbReference type="Gene3D" id="3.40.630.30">
    <property type="match status" value="1"/>
</dbReference>
<sequence>MTAGDSLPIQIRSLADCTFNQAVELWNLGFSGYYSDMSMTLESFIPRLGRESIRPELSVAAFVDGEPAGFVLVAMKKVDGVPIAWNGGTGVNPKFRGKGLAKRLMLEAVEAMKRGGAVSCVLEVVQKNAGAIAAYESSGFQIRDGLIGARRTGPLPDEIREAAQKLREYPIGQAKPHQLAKLPFFRHETAWSAAWFNHPEAEGILVFDKDGAVGAYALVVRRYDDEGKLASVTLLQCAADPSRAERKQLLHAALAAAFGPLEEDCRRATDNLSTSDPELAQWLTSAGFETVYTQYLMIAELREGQG</sequence>
<gene>
    <name evidence="4" type="ORF">D7M11_01340</name>
</gene>
<accession>A0A3B0CLT6</accession>
<proteinExistence type="predicted"/>
<keyword evidence="5" id="KW-1185">Reference proteome</keyword>
<dbReference type="OrthoDB" id="4228396at2"/>
<dbReference type="EMBL" id="RBAH01000001">
    <property type="protein sequence ID" value="RKN86635.1"/>
    <property type="molecule type" value="Genomic_DNA"/>
</dbReference>
<keyword evidence="2" id="KW-0012">Acyltransferase</keyword>
<protein>
    <submittedName>
        <fullName evidence="4">GNAT family N-acetyltransferase</fullName>
    </submittedName>
</protein>
<dbReference type="AlphaFoldDB" id="A0A3B0CLT6"/>
<keyword evidence="1 4" id="KW-0808">Transferase</keyword>
<dbReference type="GO" id="GO:0016747">
    <property type="term" value="F:acyltransferase activity, transferring groups other than amino-acyl groups"/>
    <property type="evidence" value="ECO:0007669"/>
    <property type="project" value="InterPro"/>
</dbReference>
<dbReference type="InterPro" id="IPR016181">
    <property type="entry name" value="Acyl_CoA_acyltransferase"/>
</dbReference>
<dbReference type="PANTHER" id="PTHR43420">
    <property type="entry name" value="ACETYLTRANSFERASE"/>
    <property type="match status" value="1"/>
</dbReference>
<dbReference type="Proteomes" id="UP000282311">
    <property type="component" value="Unassembled WGS sequence"/>
</dbReference>
<evidence type="ECO:0000259" key="3">
    <source>
        <dbReference type="PROSITE" id="PS51186"/>
    </source>
</evidence>
<name>A0A3B0CLT6_9BACL</name>
<dbReference type="RefSeq" id="WP_120745341.1">
    <property type="nucleotide sequence ID" value="NZ_RBAH01000001.1"/>
</dbReference>
<organism evidence="4 5">
    <name type="scientific">Paenibacillus ginsengarvi</name>
    <dbReference type="NCBI Taxonomy" id="400777"/>
    <lineage>
        <taxon>Bacteria</taxon>
        <taxon>Bacillati</taxon>
        <taxon>Bacillota</taxon>
        <taxon>Bacilli</taxon>
        <taxon>Bacillales</taxon>
        <taxon>Paenibacillaceae</taxon>
        <taxon>Paenibacillus</taxon>
    </lineage>
</organism>
<comment type="caution">
    <text evidence="4">The sequence shown here is derived from an EMBL/GenBank/DDBJ whole genome shotgun (WGS) entry which is preliminary data.</text>
</comment>
<dbReference type="PROSITE" id="PS51186">
    <property type="entry name" value="GNAT"/>
    <property type="match status" value="1"/>
</dbReference>
<evidence type="ECO:0000256" key="2">
    <source>
        <dbReference type="ARBA" id="ARBA00023315"/>
    </source>
</evidence>
<feature type="domain" description="N-acetyltransferase" evidence="3">
    <location>
        <begin position="9"/>
        <end position="162"/>
    </location>
</feature>
<reference evidence="4 5" key="1">
    <citation type="journal article" date="2007" name="Int. J. Syst. Evol. Microbiol.">
        <title>Paenibacillus ginsengarvi sp. nov., isolated from soil from ginseng cultivation.</title>
        <authorList>
            <person name="Yoon M.H."/>
            <person name="Ten L.N."/>
            <person name="Im W.T."/>
        </authorList>
    </citation>
    <scope>NUCLEOTIDE SEQUENCE [LARGE SCALE GENOMIC DNA]</scope>
    <source>
        <strain evidence="4 5">KCTC 13059</strain>
    </source>
</reference>
<evidence type="ECO:0000313" key="4">
    <source>
        <dbReference type="EMBL" id="RKN86635.1"/>
    </source>
</evidence>
<evidence type="ECO:0000313" key="5">
    <source>
        <dbReference type="Proteomes" id="UP000282311"/>
    </source>
</evidence>